<name>H0R5T9_9ACTN</name>
<feature type="transmembrane region" description="Helical" evidence="1">
    <location>
        <begin position="52"/>
        <end position="71"/>
    </location>
</feature>
<feature type="transmembrane region" description="Helical" evidence="1">
    <location>
        <begin position="20"/>
        <end position="40"/>
    </location>
</feature>
<keyword evidence="1" id="KW-0472">Membrane</keyword>
<dbReference type="InterPro" id="IPR053160">
    <property type="entry name" value="MFS_DHA3_Transporter"/>
</dbReference>
<proteinExistence type="predicted"/>
<keyword evidence="1" id="KW-1133">Transmembrane helix</keyword>
<feature type="transmembrane region" description="Helical" evidence="1">
    <location>
        <begin position="147"/>
        <end position="165"/>
    </location>
</feature>
<dbReference type="EMBL" id="BAEH01000115">
    <property type="protein sequence ID" value="GAB20440.1"/>
    <property type="molecule type" value="Genomic_DNA"/>
</dbReference>
<feature type="transmembrane region" description="Helical" evidence="1">
    <location>
        <begin position="91"/>
        <end position="112"/>
    </location>
</feature>
<feature type="transmembrane region" description="Helical" evidence="1">
    <location>
        <begin position="347"/>
        <end position="368"/>
    </location>
</feature>
<reference evidence="2 3" key="1">
    <citation type="submission" date="2011-12" db="EMBL/GenBank/DDBJ databases">
        <title>Whole genome shotgun sequence of Gordonia effusa NBRC 100432.</title>
        <authorList>
            <person name="Yoshida I."/>
            <person name="Takarada H."/>
            <person name="Hosoyama A."/>
            <person name="Tsuchikane K."/>
            <person name="Katsumata H."/>
            <person name="Yamazaki S."/>
            <person name="Fujita N."/>
        </authorList>
    </citation>
    <scope>NUCLEOTIDE SEQUENCE [LARGE SCALE GENOMIC DNA]</scope>
    <source>
        <strain evidence="2 3">NBRC 100432</strain>
    </source>
</reference>
<feature type="transmembrane region" description="Helical" evidence="1">
    <location>
        <begin position="292"/>
        <end position="310"/>
    </location>
</feature>
<dbReference type="OrthoDB" id="350307at2"/>
<evidence type="ECO:0000313" key="3">
    <source>
        <dbReference type="Proteomes" id="UP000035034"/>
    </source>
</evidence>
<keyword evidence="3" id="KW-1185">Reference proteome</keyword>
<evidence type="ECO:0000256" key="1">
    <source>
        <dbReference type="SAM" id="Phobius"/>
    </source>
</evidence>
<gene>
    <name evidence="2" type="ORF">GOEFS_115_00800</name>
</gene>
<sequence>MFISSRVSDARTSRLTRPLYTYAAAEEFVLLYPVYALLFTDHGLSVAQISSLFILWSAIGLIATVPAGALADVVPRRYLLATAPLLTGCGYALWLTFPGYACFAAGFALWGLAESLTSGALEALVHTELSHRGAAHRYATIMGITRALGVGAVGAATLVAVPVMSWGGFDAVGIASVAACALCSIAGLALPEHRATTPPCRHPDNASAPTEYRAALRAGVAEARGNRQVRRAVILLIVVTSFWGVLDEYVPLLVSDDGVTSATVPLVLAAIWAGVTIGGLLAGAAERLSRNVFGALLALAALAIGGGATFGGPVGWILLGAGFGACQAASVVADARLQNKITGPSRATVTSLAGLGVDVTSTAAYPLYAAAFAISSHGVAFALFATPYLLAGCILMAVRPKPAKAVA</sequence>
<organism evidence="2 3">
    <name type="scientific">Gordonia effusa NBRC 100432</name>
    <dbReference type="NCBI Taxonomy" id="1077974"/>
    <lineage>
        <taxon>Bacteria</taxon>
        <taxon>Bacillati</taxon>
        <taxon>Actinomycetota</taxon>
        <taxon>Actinomycetes</taxon>
        <taxon>Mycobacteriales</taxon>
        <taxon>Gordoniaceae</taxon>
        <taxon>Gordonia</taxon>
    </lineage>
</organism>
<comment type="caution">
    <text evidence="2">The sequence shown here is derived from an EMBL/GenBank/DDBJ whole genome shotgun (WGS) entry which is preliminary data.</text>
</comment>
<keyword evidence="1" id="KW-0812">Transmembrane</keyword>
<feature type="transmembrane region" description="Helical" evidence="1">
    <location>
        <begin position="266"/>
        <end position="285"/>
    </location>
</feature>
<accession>H0R5T9</accession>
<feature type="transmembrane region" description="Helical" evidence="1">
    <location>
        <begin position="316"/>
        <end position="335"/>
    </location>
</feature>
<dbReference type="Proteomes" id="UP000035034">
    <property type="component" value="Unassembled WGS sequence"/>
</dbReference>
<dbReference type="PANTHER" id="PTHR23530">
    <property type="entry name" value="TRANSPORT PROTEIN-RELATED"/>
    <property type="match status" value="1"/>
</dbReference>
<dbReference type="InterPro" id="IPR011701">
    <property type="entry name" value="MFS"/>
</dbReference>
<evidence type="ECO:0000313" key="2">
    <source>
        <dbReference type="EMBL" id="GAB20440.1"/>
    </source>
</evidence>
<dbReference type="AlphaFoldDB" id="H0R5T9"/>
<feature type="transmembrane region" description="Helical" evidence="1">
    <location>
        <begin position="374"/>
        <end position="398"/>
    </location>
</feature>
<dbReference type="PANTHER" id="PTHR23530:SF1">
    <property type="entry name" value="PERMEASE, MAJOR FACILITATOR SUPERFAMILY-RELATED"/>
    <property type="match status" value="1"/>
</dbReference>
<protein>
    <submittedName>
        <fullName evidence="2">Putative major facilitator superfamily transporter</fullName>
    </submittedName>
</protein>
<dbReference type="GO" id="GO:0022857">
    <property type="term" value="F:transmembrane transporter activity"/>
    <property type="evidence" value="ECO:0007669"/>
    <property type="project" value="InterPro"/>
</dbReference>
<feature type="transmembrane region" description="Helical" evidence="1">
    <location>
        <begin position="171"/>
        <end position="191"/>
    </location>
</feature>
<feature type="transmembrane region" description="Helical" evidence="1">
    <location>
        <begin position="229"/>
        <end position="246"/>
    </location>
</feature>
<dbReference type="Pfam" id="PF07690">
    <property type="entry name" value="MFS_1"/>
    <property type="match status" value="1"/>
</dbReference>
<dbReference type="SUPFAM" id="SSF103473">
    <property type="entry name" value="MFS general substrate transporter"/>
    <property type="match status" value="1"/>
</dbReference>
<dbReference type="InterPro" id="IPR036259">
    <property type="entry name" value="MFS_trans_sf"/>
</dbReference>
<dbReference type="STRING" id="1077974.GOEFS_115_00800"/>
<dbReference type="Gene3D" id="1.20.1250.20">
    <property type="entry name" value="MFS general substrate transporter like domains"/>
    <property type="match status" value="1"/>
</dbReference>
<dbReference type="eggNOG" id="COG2814">
    <property type="taxonomic scope" value="Bacteria"/>
</dbReference>